<feature type="transmembrane region" description="Helical" evidence="1">
    <location>
        <begin position="116"/>
        <end position="148"/>
    </location>
</feature>
<feature type="transmembrane region" description="Helical" evidence="1">
    <location>
        <begin position="29"/>
        <end position="46"/>
    </location>
</feature>
<keyword evidence="1" id="KW-0472">Membrane</keyword>
<comment type="caution">
    <text evidence="2">The sequence shown here is derived from an EMBL/GenBank/DDBJ whole genome shotgun (WGS) entry which is preliminary data.</text>
</comment>
<dbReference type="PANTHER" id="PTHR37305:SF1">
    <property type="entry name" value="MEMBRANE PROTEIN"/>
    <property type="match status" value="1"/>
</dbReference>
<dbReference type="PANTHER" id="PTHR37305">
    <property type="entry name" value="INTEGRAL MEMBRANE PROTEIN-RELATED"/>
    <property type="match status" value="1"/>
</dbReference>
<keyword evidence="3" id="KW-1185">Reference proteome</keyword>
<feature type="transmembrane region" description="Helical" evidence="1">
    <location>
        <begin position="193"/>
        <end position="212"/>
    </location>
</feature>
<feature type="transmembrane region" description="Helical" evidence="1">
    <location>
        <begin position="246"/>
        <end position="265"/>
    </location>
</feature>
<name>A0ABX0SJ86_9ACTN</name>
<evidence type="ECO:0000313" key="3">
    <source>
        <dbReference type="Proteomes" id="UP000749311"/>
    </source>
</evidence>
<gene>
    <name evidence="2" type="ORF">FB473_001441</name>
</gene>
<keyword evidence="1" id="KW-1133">Transmembrane helix</keyword>
<dbReference type="Proteomes" id="UP000749311">
    <property type="component" value="Unassembled WGS sequence"/>
</dbReference>
<sequence>MADSSPIRGFVRFLASEVGLVLGRRRNQAGLVVLAAVPVMMAFAIRSAGDGVFGSILAGNGLIVPIGALIAEAPFFLPLAVSMLAGDAIAGEAHQGTLRYLLAVPAGRTRLLAVKLLSLFAGCLIGVGIIGVVGTLMGVVMLGAGPMITLSGSQLGFGAALGRVALMYLYYAALLAGFAALGLFVSTLTEQPLGATVAIMVVNILGWIAEAIEQLDWLHPWLLTHWMTSFTDLMSEPMLTTNVSRGLWLALGYVAVFTLAAWARFTTRDVTS</sequence>
<reference evidence="2 3" key="1">
    <citation type="submission" date="2020-02" db="EMBL/GenBank/DDBJ databases">
        <title>Sequencing the genomes of 1000 actinobacteria strains.</title>
        <authorList>
            <person name="Klenk H.-P."/>
        </authorList>
    </citation>
    <scope>NUCLEOTIDE SEQUENCE [LARGE SCALE GENOMIC DNA]</scope>
    <source>
        <strain evidence="2 3">DSM 19609</strain>
    </source>
</reference>
<proteinExistence type="predicted"/>
<evidence type="ECO:0000313" key="2">
    <source>
        <dbReference type="EMBL" id="NIH56796.1"/>
    </source>
</evidence>
<dbReference type="RefSeq" id="WP_167166007.1">
    <property type="nucleotide sequence ID" value="NZ_BAAAOO010000015.1"/>
</dbReference>
<dbReference type="EMBL" id="JAAMOZ010000001">
    <property type="protein sequence ID" value="NIH56796.1"/>
    <property type="molecule type" value="Genomic_DNA"/>
</dbReference>
<accession>A0ABX0SJ86</accession>
<protein>
    <submittedName>
        <fullName evidence="2">ABC-2 type transport system permease protein</fullName>
    </submittedName>
</protein>
<evidence type="ECO:0000256" key="1">
    <source>
        <dbReference type="SAM" id="Phobius"/>
    </source>
</evidence>
<dbReference type="Pfam" id="PF12679">
    <property type="entry name" value="ABC2_membrane_2"/>
    <property type="match status" value="1"/>
</dbReference>
<feature type="transmembrane region" description="Helical" evidence="1">
    <location>
        <begin position="52"/>
        <end position="77"/>
    </location>
</feature>
<keyword evidence="1" id="KW-0812">Transmembrane</keyword>
<organism evidence="2 3">
    <name type="scientific">Brooklawnia cerclae</name>
    <dbReference type="NCBI Taxonomy" id="349934"/>
    <lineage>
        <taxon>Bacteria</taxon>
        <taxon>Bacillati</taxon>
        <taxon>Actinomycetota</taxon>
        <taxon>Actinomycetes</taxon>
        <taxon>Propionibacteriales</taxon>
        <taxon>Propionibacteriaceae</taxon>
        <taxon>Brooklawnia</taxon>
    </lineage>
</organism>
<feature type="transmembrane region" description="Helical" evidence="1">
    <location>
        <begin position="168"/>
        <end position="186"/>
    </location>
</feature>